<protein>
    <submittedName>
        <fullName evidence="2">Uncharacterized protein</fullName>
    </submittedName>
</protein>
<evidence type="ECO:0000313" key="2">
    <source>
        <dbReference type="EMBL" id="KAB1078322.1"/>
    </source>
</evidence>
<dbReference type="AlphaFoldDB" id="A0A6L3SXT2"/>
<keyword evidence="1" id="KW-0472">Membrane</keyword>
<evidence type="ECO:0000256" key="1">
    <source>
        <dbReference type="SAM" id="Phobius"/>
    </source>
</evidence>
<keyword evidence="1" id="KW-1133">Transmembrane helix</keyword>
<sequence length="75" mass="8150">MNAYFLFADRIADPTMSFVVGAAAIVLGTGFFGFFASRFPCFFSVAMMASSGGRTIIAQVRGRRRKKSKVCLKLG</sequence>
<dbReference type="RefSeq" id="WP_151000942.1">
    <property type="nucleotide sequence ID" value="NZ_BPQY01000343.1"/>
</dbReference>
<keyword evidence="1" id="KW-0812">Transmembrane</keyword>
<keyword evidence="3" id="KW-1185">Reference proteome</keyword>
<evidence type="ECO:0000313" key="3">
    <source>
        <dbReference type="Proteomes" id="UP000474159"/>
    </source>
</evidence>
<dbReference type="OrthoDB" id="8006075at2"/>
<feature type="transmembrane region" description="Helical" evidence="1">
    <location>
        <begin position="16"/>
        <end position="36"/>
    </location>
</feature>
<dbReference type="Proteomes" id="UP000474159">
    <property type="component" value="Unassembled WGS sequence"/>
</dbReference>
<accession>A0A6L3SXT2</accession>
<dbReference type="EMBL" id="VZZK01000014">
    <property type="protein sequence ID" value="KAB1078322.1"/>
    <property type="molecule type" value="Genomic_DNA"/>
</dbReference>
<organism evidence="2 3">
    <name type="scientific">Methylobacterium soli</name>
    <dbReference type="NCBI Taxonomy" id="553447"/>
    <lineage>
        <taxon>Bacteria</taxon>
        <taxon>Pseudomonadati</taxon>
        <taxon>Pseudomonadota</taxon>
        <taxon>Alphaproteobacteria</taxon>
        <taxon>Hyphomicrobiales</taxon>
        <taxon>Methylobacteriaceae</taxon>
        <taxon>Methylobacterium</taxon>
    </lineage>
</organism>
<reference evidence="2 3" key="1">
    <citation type="submission" date="2019-09" db="EMBL/GenBank/DDBJ databases">
        <title>YIM 48816 draft genome.</title>
        <authorList>
            <person name="Jiang L."/>
        </authorList>
    </citation>
    <scope>NUCLEOTIDE SEQUENCE [LARGE SCALE GENOMIC DNA]</scope>
    <source>
        <strain evidence="2 3">YIM 48816</strain>
    </source>
</reference>
<proteinExistence type="predicted"/>
<name>A0A6L3SXT2_9HYPH</name>
<gene>
    <name evidence="2" type="ORF">F6X53_14600</name>
</gene>
<comment type="caution">
    <text evidence="2">The sequence shown here is derived from an EMBL/GenBank/DDBJ whole genome shotgun (WGS) entry which is preliminary data.</text>
</comment>